<organism evidence="2 3">
    <name type="scientific">Deinococcus oregonensis</name>
    <dbReference type="NCBI Taxonomy" id="1805970"/>
    <lineage>
        <taxon>Bacteria</taxon>
        <taxon>Thermotogati</taxon>
        <taxon>Deinococcota</taxon>
        <taxon>Deinococci</taxon>
        <taxon>Deinococcales</taxon>
        <taxon>Deinococcaceae</taxon>
        <taxon>Deinococcus</taxon>
    </lineage>
</organism>
<feature type="transmembrane region" description="Helical" evidence="1">
    <location>
        <begin position="71"/>
        <end position="90"/>
    </location>
</feature>
<protein>
    <submittedName>
        <fullName evidence="2">Uncharacterized protein</fullName>
    </submittedName>
</protein>
<evidence type="ECO:0000313" key="2">
    <source>
        <dbReference type="EMBL" id="MFB9992560.1"/>
    </source>
</evidence>
<evidence type="ECO:0000256" key="1">
    <source>
        <dbReference type="SAM" id="Phobius"/>
    </source>
</evidence>
<keyword evidence="1" id="KW-0812">Transmembrane</keyword>
<reference evidence="2 3" key="1">
    <citation type="submission" date="2024-09" db="EMBL/GenBank/DDBJ databases">
        <authorList>
            <person name="Sun Q."/>
            <person name="Mori K."/>
        </authorList>
    </citation>
    <scope>NUCLEOTIDE SEQUENCE [LARGE SCALE GENOMIC DNA]</scope>
    <source>
        <strain evidence="2 3">JCM 13503</strain>
    </source>
</reference>
<feature type="transmembrane region" description="Helical" evidence="1">
    <location>
        <begin position="48"/>
        <end position="65"/>
    </location>
</feature>
<accession>A0ABV6AYP7</accession>
<comment type="caution">
    <text evidence="2">The sequence shown here is derived from an EMBL/GenBank/DDBJ whole genome shotgun (WGS) entry which is preliminary data.</text>
</comment>
<dbReference type="RefSeq" id="WP_380009700.1">
    <property type="nucleotide sequence ID" value="NZ_JBHLYR010000032.1"/>
</dbReference>
<dbReference type="Proteomes" id="UP001589733">
    <property type="component" value="Unassembled WGS sequence"/>
</dbReference>
<feature type="transmembrane region" description="Helical" evidence="1">
    <location>
        <begin position="17"/>
        <end position="36"/>
    </location>
</feature>
<gene>
    <name evidence="2" type="ORF">ACFFLM_11340</name>
</gene>
<name>A0ABV6AYP7_9DEIO</name>
<evidence type="ECO:0000313" key="3">
    <source>
        <dbReference type="Proteomes" id="UP001589733"/>
    </source>
</evidence>
<keyword evidence="3" id="KW-1185">Reference proteome</keyword>
<dbReference type="EMBL" id="JBHLYR010000032">
    <property type="protein sequence ID" value="MFB9992560.1"/>
    <property type="molecule type" value="Genomic_DNA"/>
</dbReference>
<sequence length="265" mass="28147">MVDVGGFLASLTPITRVSGAFAVMIGLLAGYWLLRVGREARHGQVPRAAWWTVPGLAMLLFAPVLDVPALFGIGAAILLIAEFWPGAFAFGEHKPGVAWPLVSLLLGAVLTLGIVRATEVDSVAVGAALVLLLAGAGGLISSVLYPAAPTRTPGFNVRWQKAQSPELPDLTVTLTEHGAQLRNVSRRTLNLAGWSPASVNGWLRLRDETGHPLNTLRAGQTAFLPLDGQESGVRVWYVAGGTAGAPLLFRADWTPRVHANYRVLN</sequence>
<feature type="transmembrane region" description="Helical" evidence="1">
    <location>
        <begin position="123"/>
        <end position="148"/>
    </location>
</feature>
<keyword evidence="1" id="KW-1133">Transmembrane helix</keyword>
<proteinExistence type="predicted"/>
<keyword evidence="1" id="KW-0472">Membrane</keyword>
<feature type="transmembrane region" description="Helical" evidence="1">
    <location>
        <begin position="97"/>
        <end position="117"/>
    </location>
</feature>